<evidence type="ECO:0000256" key="1">
    <source>
        <dbReference type="ARBA" id="ARBA00008683"/>
    </source>
</evidence>
<dbReference type="Pfam" id="PF01343">
    <property type="entry name" value="Peptidase_S49"/>
    <property type="match status" value="1"/>
</dbReference>
<reference evidence="7" key="1">
    <citation type="submission" date="2012-11" db="EMBL/GenBank/DDBJ databases">
        <authorList>
            <person name="Lucero-Rivera Y.E."/>
            <person name="Tovar-Ramirez D."/>
        </authorList>
    </citation>
    <scope>NUCLEOTIDE SEQUENCE [LARGE SCALE GENOMIC DNA]</scope>
    <source>
        <strain evidence="7">Araruama</strain>
    </source>
</reference>
<dbReference type="CDD" id="cd07023">
    <property type="entry name" value="S49_Sppa_N_C"/>
    <property type="match status" value="1"/>
</dbReference>
<dbReference type="InterPro" id="IPR029045">
    <property type="entry name" value="ClpP/crotonase-like_dom_sf"/>
</dbReference>
<dbReference type="EMBL" id="ATBP01000021">
    <property type="protein sequence ID" value="ETR74093.1"/>
    <property type="molecule type" value="Genomic_DNA"/>
</dbReference>
<sequence length="331" mass="36934">MKTIVKIGWILLIFSFSTLLVTGCGPTRIKLYPDAEDPLLEFTLQGNSYEKIAVIPVTGFLSNLPQESFMHTKPGSVQDFKAKLNLAERDPYVKVVLLKINSPGGTATASDIMYKELINFKERTGKKVVSILMDVAASGGYYVALPSDMIIAHPTTITGSVGVVMFNLQLKELMDKIGVDMQVSKSGKNKDMGSPFRKPSPREKDLLQDLTRQLGDQFVSLVKKHRNPNTQQLNEISSARIFSAKDAQQLRLIDQVGYIDDAIQTIRSMANLPKNIRVIMYRRVYYPNDNLYNNLSAQISNQGLSLINVELPGHLGKLDDGFYYLWAPGLD</sequence>
<dbReference type="PANTHER" id="PTHR42987:SF4">
    <property type="entry name" value="PROTEASE SOHB-RELATED"/>
    <property type="match status" value="1"/>
</dbReference>
<proteinExistence type="inferred from homology"/>
<accession>A0A1V1PH75</accession>
<dbReference type="InterPro" id="IPR004635">
    <property type="entry name" value="Pept_S49_SppA"/>
</dbReference>
<dbReference type="InterPro" id="IPR047272">
    <property type="entry name" value="S49_SppA_C"/>
</dbReference>
<dbReference type="SUPFAM" id="SSF52096">
    <property type="entry name" value="ClpP/crotonase"/>
    <property type="match status" value="1"/>
</dbReference>
<protein>
    <submittedName>
        <fullName evidence="6">Protease IV</fullName>
    </submittedName>
</protein>
<dbReference type="AlphaFoldDB" id="A0A1V1PH75"/>
<dbReference type="Proteomes" id="UP000189670">
    <property type="component" value="Unassembled WGS sequence"/>
</dbReference>
<evidence type="ECO:0000313" key="6">
    <source>
        <dbReference type="EMBL" id="ETR74093.1"/>
    </source>
</evidence>
<feature type="domain" description="Peptidase S49" evidence="5">
    <location>
        <begin position="123"/>
        <end position="271"/>
    </location>
</feature>
<dbReference type="Gene3D" id="6.20.330.10">
    <property type="match status" value="1"/>
</dbReference>
<dbReference type="PROSITE" id="PS51257">
    <property type="entry name" value="PROKAR_LIPOPROTEIN"/>
    <property type="match status" value="1"/>
</dbReference>
<evidence type="ECO:0000313" key="7">
    <source>
        <dbReference type="Proteomes" id="UP000189670"/>
    </source>
</evidence>
<name>A0A1V1PH75_9BACT</name>
<dbReference type="GO" id="GO:0008236">
    <property type="term" value="F:serine-type peptidase activity"/>
    <property type="evidence" value="ECO:0007669"/>
    <property type="project" value="UniProtKB-KW"/>
</dbReference>
<dbReference type="PANTHER" id="PTHR42987">
    <property type="entry name" value="PEPTIDASE S49"/>
    <property type="match status" value="1"/>
</dbReference>
<keyword evidence="2 6" id="KW-0645">Protease</keyword>
<keyword evidence="4" id="KW-0720">Serine protease</keyword>
<dbReference type="InterPro" id="IPR002142">
    <property type="entry name" value="Peptidase_S49"/>
</dbReference>
<evidence type="ECO:0000259" key="5">
    <source>
        <dbReference type="Pfam" id="PF01343"/>
    </source>
</evidence>
<keyword evidence="3" id="KW-0378">Hydrolase</keyword>
<organism evidence="6 7">
    <name type="scientific">Candidatus Magnetoglobus multicellularis str. Araruama</name>
    <dbReference type="NCBI Taxonomy" id="890399"/>
    <lineage>
        <taxon>Bacteria</taxon>
        <taxon>Pseudomonadati</taxon>
        <taxon>Thermodesulfobacteriota</taxon>
        <taxon>Desulfobacteria</taxon>
        <taxon>Desulfobacterales</taxon>
        <taxon>Desulfobacteraceae</taxon>
        <taxon>Candidatus Magnetoglobus</taxon>
    </lineage>
</organism>
<gene>
    <name evidence="6" type="ORF">OMM_00451</name>
</gene>
<evidence type="ECO:0000256" key="2">
    <source>
        <dbReference type="ARBA" id="ARBA00022670"/>
    </source>
</evidence>
<dbReference type="GO" id="GO:0006508">
    <property type="term" value="P:proteolysis"/>
    <property type="evidence" value="ECO:0007669"/>
    <property type="project" value="UniProtKB-KW"/>
</dbReference>
<comment type="caution">
    <text evidence="6">The sequence shown here is derived from an EMBL/GenBank/DDBJ whole genome shotgun (WGS) entry which is preliminary data.</text>
</comment>
<comment type="similarity">
    <text evidence="1">Belongs to the peptidase S49 family.</text>
</comment>
<dbReference type="Gene3D" id="3.90.226.10">
    <property type="entry name" value="2-enoyl-CoA Hydratase, Chain A, domain 1"/>
    <property type="match status" value="1"/>
</dbReference>
<evidence type="ECO:0000256" key="3">
    <source>
        <dbReference type="ARBA" id="ARBA00022801"/>
    </source>
</evidence>
<evidence type="ECO:0000256" key="4">
    <source>
        <dbReference type="ARBA" id="ARBA00022825"/>
    </source>
</evidence>
<dbReference type="NCBIfam" id="TIGR00706">
    <property type="entry name" value="SppA_dom"/>
    <property type="match status" value="1"/>
</dbReference>